<evidence type="ECO:0000313" key="6">
    <source>
        <dbReference type="EMBL" id="HJG95844.1"/>
    </source>
</evidence>
<dbReference type="EMBL" id="DYUB01000070">
    <property type="protein sequence ID" value="HJG95844.1"/>
    <property type="molecule type" value="Genomic_DNA"/>
</dbReference>
<accession>A0A921SYQ4</accession>
<evidence type="ECO:0000256" key="5">
    <source>
        <dbReference type="SAM" id="Phobius"/>
    </source>
</evidence>
<evidence type="ECO:0000256" key="1">
    <source>
        <dbReference type="ARBA" id="ARBA00004141"/>
    </source>
</evidence>
<keyword evidence="3 5" id="KW-1133">Transmembrane helix</keyword>
<evidence type="ECO:0000313" key="7">
    <source>
        <dbReference type="Proteomes" id="UP000776700"/>
    </source>
</evidence>
<dbReference type="InterPro" id="IPR006480">
    <property type="entry name" value="Phage_holin_4_1"/>
</dbReference>
<protein>
    <submittedName>
        <fullName evidence="6">Phage holin family protein</fullName>
    </submittedName>
</protein>
<evidence type="ECO:0000256" key="3">
    <source>
        <dbReference type="ARBA" id="ARBA00022989"/>
    </source>
</evidence>
<feature type="transmembrane region" description="Helical" evidence="5">
    <location>
        <begin position="12"/>
        <end position="30"/>
    </location>
</feature>
<keyword evidence="4 5" id="KW-0472">Membrane</keyword>
<reference evidence="6" key="1">
    <citation type="journal article" date="2021" name="PeerJ">
        <title>Extensive microbial diversity within the chicken gut microbiome revealed by metagenomics and culture.</title>
        <authorList>
            <person name="Gilroy R."/>
            <person name="Ravi A."/>
            <person name="Getino M."/>
            <person name="Pursley I."/>
            <person name="Horton D.L."/>
            <person name="Alikhan N.F."/>
            <person name="Baker D."/>
            <person name="Gharbi K."/>
            <person name="Hall N."/>
            <person name="Watson M."/>
            <person name="Adriaenssens E.M."/>
            <person name="Foster-Nyarko E."/>
            <person name="Jarju S."/>
            <person name="Secka A."/>
            <person name="Antonio M."/>
            <person name="Oren A."/>
            <person name="Chaudhuri R.R."/>
            <person name="La Ragione R."/>
            <person name="Hildebrand F."/>
            <person name="Pallen M.J."/>
        </authorList>
    </citation>
    <scope>NUCLEOTIDE SEQUENCE</scope>
    <source>
        <strain evidence="6">1277</strain>
    </source>
</reference>
<dbReference type="NCBIfam" id="TIGR01593">
    <property type="entry name" value="holin_tox_secr"/>
    <property type="match status" value="1"/>
</dbReference>
<dbReference type="GO" id="GO:0016020">
    <property type="term" value="C:membrane"/>
    <property type="evidence" value="ECO:0007669"/>
    <property type="project" value="UniProtKB-SubCell"/>
</dbReference>
<dbReference type="Pfam" id="PF05105">
    <property type="entry name" value="Phage_holin_4_1"/>
    <property type="match status" value="1"/>
</dbReference>
<gene>
    <name evidence="6" type="ORF">K8V90_01925</name>
</gene>
<dbReference type="Proteomes" id="UP000776700">
    <property type="component" value="Unassembled WGS sequence"/>
</dbReference>
<sequence>METNVTLETLFLIFFVGIIVDFITGILVAAKQGKLKSRTCSNGMFRSIGECIVLCMFIFIATYVPGFELLFSTFVVGFIFKEGLSIIENLVNLDVWIPESIKRMLSVYIDKVENYDTKK</sequence>
<comment type="caution">
    <text evidence="6">The sequence shown here is derived from an EMBL/GenBank/DDBJ whole genome shotgun (WGS) entry which is preliminary data.</text>
</comment>
<comment type="subcellular location">
    <subcellularLocation>
        <location evidence="1">Membrane</location>
        <topology evidence="1">Multi-pass membrane protein</topology>
    </subcellularLocation>
</comment>
<feature type="transmembrane region" description="Helical" evidence="5">
    <location>
        <begin position="51"/>
        <end position="80"/>
    </location>
</feature>
<evidence type="ECO:0000256" key="2">
    <source>
        <dbReference type="ARBA" id="ARBA00022692"/>
    </source>
</evidence>
<reference evidence="6" key="2">
    <citation type="submission" date="2021-09" db="EMBL/GenBank/DDBJ databases">
        <authorList>
            <person name="Gilroy R."/>
        </authorList>
    </citation>
    <scope>NUCLEOTIDE SEQUENCE</scope>
    <source>
        <strain evidence="6">1277</strain>
    </source>
</reference>
<proteinExistence type="predicted"/>
<organism evidence="6 7">
    <name type="scientific">Romboutsia timonensis</name>
    <dbReference type="NCBI Taxonomy" id="1776391"/>
    <lineage>
        <taxon>Bacteria</taxon>
        <taxon>Bacillati</taxon>
        <taxon>Bacillota</taxon>
        <taxon>Clostridia</taxon>
        <taxon>Peptostreptococcales</taxon>
        <taxon>Peptostreptococcaceae</taxon>
        <taxon>Romboutsia</taxon>
    </lineage>
</organism>
<keyword evidence="2 5" id="KW-0812">Transmembrane</keyword>
<name>A0A921SYQ4_9FIRM</name>
<dbReference type="AlphaFoldDB" id="A0A921SYQ4"/>
<evidence type="ECO:0000256" key="4">
    <source>
        <dbReference type="ARBA" id="ARBA00023136"/>
    </source>
</evidence>